<keyword evidence="6 8" id="KW-0269">Exonuclease</keyword>
<dbReference type="HAMAP" id="MF_01895">
    <property type="entry name" value="RNase_R"/>
    <property type="match status" value="1"/>
</dbReference>
<comment type="subcellular location">
    <subcellularLocation>
        <location evidence="2 8">Cytoplasm</location>
    </subcellularLocation>
</comment>
<dbReference type="GO" id="GO:0003723">
    <property type="term" value="F:RNA binding"/>
    <property type="evidence" value="ECO:0007669"/>
    <property type="project" value="UniProtKB-UniRule"/>
</dbReference>
<dbReference type="InterPro" id="IPR001900">
    <property type="entry name" value="RNase_II/R"/>
</dbReference>
<dbReference type="PANTHER" id="PTHR23355:SF9">
    <property type="entry name" value="DIS3-LIKE EXONUCLEASE 2"/>
    <property type="match status" value="1"/>
</dbReference>
<dbReference type="GO" id="GO:0006402">
    <property type="term" value="P:mRNA catabolic process"/>
    <property type="evidence" value="ECO:0007669"/>
    <property type="project" value="TreeGrafter"/>
</dbReference>
<accession>A0A0U2NK07</accession>
<dbReference type="NCBIfam" id="TIGR00358">
    <property type="entry name" value="3_prime_RNase"/>
    <property type="match status" value="1"/>
</dbReference>
<dbReference type="InterPro" id="IPR013668">
    <property type="entry name" value="RNase_R_HTH_12"/>
</dbReference>
<dbReference type="InterPro" id="IPR011805">
    <property type="entry name" value="RNase_R"/>
</dbReference>
<dbReference type="GO" id="GO:0005829">
    <property type="term" value="C:cytosol"/>
    <property type="evidence" value="ECO:0007669"/>
    <property type="project" value="TreeGrafter"/>
</dbReference>
<dbReference type="EMBL" id="CP011034">
    <property type="protein sequence ID" value="ALS34515.1"/>
    <property type="molecule type" value="Genomic_DNA"/>
</dbReference>
<evidence type="ECO:0000256" key="5">
    <source>
        <dbReference type="ARBA" id="ARBA00022801"/>
    </source>
</evidence>
<dbReference type="NCBIfam" id="TIGR02063">
    <property type="entry name" value="RNase_R"/>
    <property type="match status" value="1"/>
</dbReference>
<organism evidence="10">
    <name type="scientific">Pseudoalteromonas translucida KMM 520</name>
    <dbReference type="NCBI Taxonomy" id="1315283"/>
    <lineage>
        <taxon>Bacteria</taxon>
        <taxon>Pseudomonadati</taxon>
        <taxon>Pseudomonadota</taxon>
        <taxon>Gammaproteobacteria</taxon>
        <taxon>Alteromonadales</taxon>
        <taxon>Pseudoalteromonadaceae</taxon>
        <taxon>Pseudoalteromonas</taxon>
    </lineage>
</organism>
<dbReference type="Pfam" id="PF00773">
    <property type="entry name" value="RNB"/>
    <property type="match status" value="1"/>
</dbReference>
<dbReference type="AlphaFoldDB" id="A0A0U2NK07"/>
<comment type="similarity">
    <text evidence="8">Belongs to the RNR ribonuclease family. RNase R subfamily.</text>
</comment>
<dbReference type="Pfam" id="PF17876">
    <property type="entry name" value="CSD2"/>
    <property type="match status" value="1"/>
</dbReference>
<dbReference type="GO" id="GO:0008859">
    <property type="term" value="F:exoribonuclease II activity"/>
    <property type="evidence" value="ECO:0007669"/>
    <property type="project" value="UniProtKB-UniRule"/>
</dbReference>
<dbReference type="SMART" id="SM00955">
    <property type="entry name" value="RNB"/>
    <property type="match status" value="1"/>
</dbReference>
<comment type="function">
    <text evidence="8">3'-5' exoribonuclease that releases 5'-nucleoside monophosphates and is involved in maturation of structured RNAs.</text>
</comment>
<dbReference type="EC" id="3.1.13.1" evidence="8"/>
<evidence type="ECO:0000256" key="1">
    <source>
        <dbReference type="ARBA" id="ARBA00001849"/>
    </source>
</evidence>
<dbReference type="InterPro" id="IPR050180">
    <property type="entry name" value="RNR_Ribonuclease"/>
</dbReference>
<dbReference type="CDD" id="cd04471">
    <property type="entry name" value="S1_RNase_R"/>
    <property type="match status" value="1"/>
</dbReference>
<dbReference type="PATRIC" id="fig|1315283.4.peg.3106"/>
<dbReference type="InterPro" id="IPR013223">
    <property type="entry name" value="RNase_B_OB_dom"/>
</dbReference>
<dbReference type="Pfam" id="PF00575">
    <property type="entry name" value="S1"/>
    <property type="match status" value="1"/>
</dbReference>
<dbReference type="PROSITE" id="PS50126">
    <property type="entry name" value="S1"/>
    <property type="match status" value="1"/>
</dbReference>
<comment type="catalytic activity">
    <reaction evidence="1 8">
        <text>Exonucleolytic cleavage in the 3'- to 5'-direction to yield nucleoside 5'-phosphates.</text>
        <dbReference type="EC" id="3.1.13.1"/>
    </reaction>
</comment>
<dbReference type="OrthoDB" id="9764149at2"/>
<dbReference type="InterPro" id="IPR012340">
    <property type="entry name" value="NA-bd_OB-fold"/>
</dbReference>
<dbReference type="Pfam" id="PF08206">
    <property type="entry name" value="OB_RNB"/>
    <property type="match status" value="1"/>
</dbReference>
<evidence type="ECO:0000256" key="6">
    <source>
        <dbReference type="ARBA" id="ARBA00022839"/>
    </source>
</evidence>
<evidence type="ECO:0000313" key="10">
    <source>
        <dbReference type="EMBL" id="ALS34515.1"/>
    </source>
</evidence>
<keyword evidence="7 8" id="KW-0694">RNA-binding</keyword>
<evidence type="ECO:0000256" key="4">
    <source>
        <dbReference type="ARBA" id="ARBA00022722"/>
    </source>
</evidence>
<evidence type="ECO:0000259" key="9">
    <source>
        <dbReference type="PROSITE" id="PS50126"/>
    </source>
</evidence>
<gene>
    <name evidence="10" type="primary">vacB</name>
    <name evidence="8" type="synonym">rnr</name>
    <name evidence="10" type="ORF">PTRA_a3560</name>
</gene>
<dbReference type="SUPFAM" id="SSF50249">
    <property type="entry name" value="Nucleic acid-binding proteins"/>
    <property type="match status" value="4"/>
</dbReference>
<dbReference type="Gene3D" id="2.40.50.140">
    <property type="entry name" value="Nucleic acid-binding proteins"/>
    <property type="match status" value="2"/>
</dbReference>
<protein>
    <recommendedName>
        <fullName evidence="8">Ribonuclease R</fullName>
        <shortName evidence="8">RNase R</shortName>
        <ecNumber evidence="8">3.1.13.1</ecNumber>
    </recommendedName>
</protein>
<keyword evidence="3 8" id="KW-0963">Cytoplasm</keyword>
<dbReference type="Pfam" id="PF08461">
    <property type="entry name" value="WHD_RNase_R"/>
    <property type="match status" value="1"/>
</dbReference>
<dbReference type="InterPro" id="IPR003029">
    <property type="entry name" value="S1_domain"/>
</dbReference>
<dbReference type="InterPro" id="IPR040476">
    <property type="entry name" value="CSD2"/>
</dbReference>
<dbReference type="RefSeq" id="WP_058374446.1">
    <property type="nucleotide sequence ID" value="NZ_CP011034.1"/>
</dbReference>
<sequence length="749" mass="83644">MNLNPTAQLSSPIYDNPIPGREFILSLFGKMKKNLNREQIAHALELKNAEQKEALRRRLRAMERDGQLMFSQHKGYQVIDQTLLVSGVITLHADGFGFVNYSASEKDLFIAKNQLAHVFEGDIVQILQEAASHKRSNNKLIKIIERKTTHLAGILKRQGKDYVLVADNTKCPQKVQVAQCQLANTSVGQYVNTKITQYPTFRHATQVQITEVLGLPHSAGMETKLALRRHGVADSWSKDLLVQASSLGNKVTEQDKLARVDYRLFPFVTIDGEDAKDFDDAVYCERTEQGNWRLLVAIADVSHYVKPNDVLDIEAQQRATSIYCPGQVVPMLPEALSNGLCSLNPNEDRLVLVCDMTINQDGQVTQANFTEGLIHSHARLTYTQAHAVIAKPHSSPAKQLAELNADVSPLIKNLHYLYLDLSAARKLRGAIDFDTQELKLNLNKNQKITSIEPIERNDAHRMIEEFMLCANVCTAQFLDKHQIPGLFRVHAGPQQKKLQTLRALLAEKGLQLGGGDKPTPADYNKLLNNISQRSDASVIRTLLLRSQSQAEYSANNQGHFGLAYEAYAHFTSPIRRYADLVTHRAIRAKIQAKQQNGLQRAISFLNVFANKTSNVSKLAKKAYPYNLESIETLSLHCSAQSRKANDIGREVESALKCSYMEKYLGDTFTATISGVSSAGFFVELDCTGVEGLVAVSSFSQGEFVFNAAKQQWSNSKQKFTIGERVNVTLKSIDLRQRKMSFSLASLTFH</sequence>
<evidence type="ECO:0000256" key="8">
    <source>
        <dbReference type="HAMAP-Rule" id="MF_01895"/>
    </source>
</evidence>
<dbReference type="KEGG" id="ptn:PTRA_a3560"/>
<evidence type="ECO:0000256" key="2">
    <source>
        <dbReference type="ARBA" id="ARBA00004496"/>
    </source>
</evidence>
<feature type="domain" description="S1 motif" evidence="9">
    <location>
        <begin position="665"/>
        <end position="744"/>
    </location>
</feature>
<evidence type="ECO:0000313" key="11">
    <source>
        <dbReference type="Proteomes" id="UP000065261"/>
    </source>
</evidence>
<keyword evidence="4 8" id="KW-0540">Nuclease</keyword>
<evidence type="ECO:0000256" key="3">
    <source>
        <dbReference type="ARBA" id="ARBA00022490"/>
    </source>
</evidence>
<dbReference type="InterPro" id="IPR004476">
    <property type="entry name" value="RNase_II/RNase_R"/>
</dbReference>
<reference evidence="10 11" key="1">
    <citation type="submission" date="2015-03" db="EMBL/GenBank/DDBJ databases">
        <authorList>
            <person name="Murphy D."/>
        </authorList>
    </citation>
    <scope>NUCLEOTIDE SEQUENCE [LARGE SCALE GENOMIC DNA]</scope>
    <source>
        <strain evidence="10 11">KMM 520</strain>
    </source>
</reference>
<dbReference type="PROSITE" id="PS01175">
    <property type="entry name" value="RIBONUCLEASE_II"/>
    <property type="match status" value="1"/>
</dbReference>
<dbReference type="Proteomes" id="UP000065261">
    <property type="component" value="Chromosome I"/>
</dbReference>
<name>A0A0U2NK07_9GAMM</name>
<proteinExistence type="inferred from homology"/>
<dbReference type="PANTHER" id="PTHR23355">
    <property type="entry name" value="RIBONUCLEASE"/>
    <property type="match status" value="1"/>
</dbReference>
<evidence type="ECO:0000256" key="7">
    <source>
        <dbReference type="ARBA" id="ARBA00022884"/>
    </source>
</evidence>
<keyword evidence="5 8" id="KW-0378">Hydrolase</keyword>
<dbReference type="SMART" id="SM00316">
    <property type="entry name" value="S1"/>
    <property type="match status" value="1"/>
</dbReference>
<dbReference type="InterPro" id="IPR022966">
    <property type="entry name" value="RNase_II/R_CS"/>
</dbReference>